<feature type="transmembrane region" description="Helical" evidence="1">
    <location>
        <begin position="55"/>
        <end position="74"/>
    </location>
</feature>
<dbReference type="InParanoid" id="A0A3N0V1R9"/>
<organism evidence="2 3">
    <name type="scientific">Stagnimonas aquatica</name>
    <dbReference type="NCBI Taxonomy" id="2689987"/>
    <lineage>
        <taxon>Bacteria</taxon>
        <taxon>Pseudomonadati</taxon>
        <taxon>Pseudomonadota</taxon>
        <taxon>Gammaproteobacteria</taxon>
        <taxon>Nevskiales</taxon>
        <taxon>Nevskiaceae</taxon>
        <taxon>Stagnimonas</taxon>
    </lineage>
</organism>
<sequence>MSRPTPLSLLCNVLGLIALIATAEAAVHGFQLDCARVSLVNCRLYSLLGPALGSARLYALLCLLAGGGLLILGYRLRRGRGGGS</sequence>
<keyword evidence="1" id="KW-1133">Transmembrane helix</keyword>
<dbReference type="Proteomes" id="UP000282106">
    <property type="component" value="Unassembled WGS sequence"/>
</dbReference>
<dbReference type="EMBL" id="RJVO01000009">
    <property type="protein sequence ID" value="ROH86494.1"/>
    <property type="molecule type" value="Genomic_DNA"/>
</dbReference>
<evidence type="ECO:0000256" key="1">
    <source>
        <dbReference type="SAM" id="Phobius"/>
    </source>
</evidence>
<name>A0A3N0V1R9_9GAMM</name>
<comment type="caution">
    <text evidence="2">The sequence shown here is derived from an EMBL/GenBank/DDBJ whole genome shotgun (WGS) entry which is preliminary data.</text>
</comment>
<proteinExistence type="predicted"/>
<accession>A0A3N0V1R9</accession>
<protein>
    <submittedName>
        <fullName evidence="2">Uncharacterized protein</fullName>
    </submittedName>
</protein>
<evidence type="ECO:0000313" key="3">
    <source>
        <dbReference type="Proteomes" id="UP000282106"/>
    </source>
</evidence>
<evidence type="ECO:0000313" key="2">
    <source>
        <dbReference type="EMBL" id="ROH86494.1"/>
    </source>
</evidence>
<dbReference type="AlphaFoldDB" id="A0A3N0V1R9"/>
<gene>
    <name evidence="2" type="ORF">ED208_15790</name>
</gene>
<reference evidence="2 3" key="1">
    <citation type="submission" date="2018-10" db="EMBL/GenBank/DDBJ databases">
        <authorList>
            <person name="Chen W.-M."/>
        </authorList>
    </citation>
    <scope>NUCLEOTIDE SEQUENCE [LARGE SCALE GENOMIC DNA]</scope>
    <source>
        <strain evidence="2 3">THS-13</strain>
    </source>
</reference>
<dbReference type="RefSeq" id="WP_123212889.1">
    <property type="nucleotide sequence ID" value="NZ_RJVO01000009.1"/>
</dbReference>
<keyword evidence="3" id="KW-1185">Reference proteome</keyword>
<keyword evidence="1" id="KW-0472">Membrane</keyword>
<keyword evidence="1" id="KW-0812">Transmembrane</keyword>